<dbReference type="EMBL" id="LGST01000021">
    <property type="protein sequence ID" value="KND99834.1"/>
    <property type="molecule type" value="Genomic_DNA"/>
</dbReference>
<evidence type="ECO:0000313" key="2">
    <source>
        <dbReference type="Proteomes" id="UP000037122"/>
    </source>
</evidence>
<sequence length="65" mass="7654">MKNRKKKEEEKEKEGDPERFALYITNAARRETRAILPPSALVHSNLRNQSPLCFVLLYLEVRIIE</sequence>
<accession>A0A0L0P0N3</accession>
<reference evidence="2" key="1">
    <citation type="journal article" date="2015" name="BMC Genomics">
        <title>Draft genome of a commonly misdiagnosed multidrug resistant pathogen Candida auris.</title>
        <authorList>
            <person name="Chatterjee S."/>
            <person name="Alampalli S.V."/>
            <person name="Nageshan R.K."/>
            <person name="Chettiar S.T."/>
            <person name="Joshi S."/>
            <person name="Tatu U.S."/>
        </authorList>
    </citation>
    <scope>NUCLEOTIDE SEQUENCE [LARGE SCALE GENOMIC DNA]</scope>
    <source>
        <strain evidence="2">6684</strain>
    </source>
</reference>
<evidence type="ECO:0000313" key="1">
    <source>
        <dbReference type="EMBL" id="KND99834.1"/>
    </source>
</evidence>
<dbReference type="AlphaFoldDB" id="A0A0L0P0N3"/>
<gene>
    <name evidence="1" type="ORF">QG37_03259</name>
</gene>
<proteinExistence type="predicted"/>
<comment type="caution">
    <text evidence="1">The sequence shown here is derived from an EMBL/GenBank/DDBJ whole genome shotgun (WGS) entry which is preliminary data.</text>
</comment>
<organism evidence="1 2">
    <name type="scientific">Candidozyma auris</name>
    <name type="common">Yeast</name>
    <name type="synonym">Candida auris</name>
    <dbReference type="NCBI Taxonomy" id="498019"/>
    <lineage>
        <taxon>Eukaryota</taxon>
        <taxon>Fungi</taxon>
        <taxon>Dikarya</taxon>
        <taxon>Ascomycota</taxon>
        <taxon>Saccharomycotina</taxon>
        <taxon>Pichiomycetes</taxon>
        <taxon>Metschnikowiaceae</taxon>
        <taxon>Candidozyma</taxon>
    </lineage>
</organism>
<dbReference type="Proteomes" id="UP000037122">
    <property type="component" value="Unassembled WGS sequence"/>
</dbReference>
<protein>
    <submittedName>
        <fullName evidence="1">Uncharacterized protein</fullName>
    </submittedName>
</protein>
<name>A0A0L0P0N3_CANAR</name>
<dbReference type="VEuPathDB" id="FungiDB:QG37_03259"/>